<feature type="signal peptide" evidence="2">
    <location>
        <begin position="1"/>
        <end position="19"/>
    </location>
</feature>
<name>A0A9R1T826_9HYME</name>
<evidence type="ECO:0000256" key="1">
    <source>
        <dbReference type="SAM" id="MobiDB-lite"/>
    </source>
</evidence>
<feature type="chain" id="PRO_5040162154" evidence="2">
    <location>
        <begin position="20"/>
        <end position="723"/>
    </location>
</feature>
<sequence length="723" mass="82052">MCVWVLVTLLIGVSSRVFCQGENQHHVFRDFHMNQTILRDVDKTLDSVLENFLTPSSYTSIHNVKLKNGYGSHNNWNITAIGSCILNDIDKLSEQFGIMNQPFPEMIVTSTTTRYYSLDSVFKFVHDNQRSYFADSVYHELYRFPWKLIPLASKSVSNFKEYCQKNKYLKKGYLSGESLTSKNREKYNIRRVLRTPIFINDWKHYIIGVRQCLSSPKPYFNLPKAAIDIIKYPPEGAAAIVKSRLRKPIPRHPPLNQKTYSTYEAVACQMVTPTTEAYYQCLKELRRIDGCAVKRMEKAAERKALRAYRSRKFWPSAVKLTESIGDLNDSCKLDHKASTMTCFISDQSGDNSNHTLFLGNYPKLTTVAGEAQKMIRNMIELMLQSQVGADALDEIETYVYIYHRSVEAQDELSKTAGRSHRARDMYLRMTNNVETYKQHLARVAFGAINDVRTVINTVEGTLVKSMSRFLGIDSSEHVRTMRCFDEFVDSIIGPWFGFGGSDHSHPSLQKPARPMNDGTKPSILKPDGTSPSILKPNVTSPSILKPDGTSPSILKPDGTPPENLEHDLPENATPVIDKEGHEQLGDPLDQPNKEERLRKSDEIEFMFSNGWINKLDDFHESGEAPARRGVIPRAEAARNLMNSLKRLGNAKLLRRQSTITSLANTFLLATMFYECITVLAAAIYRTERNIEFGSPTVSPHPISQMGPEIVTSGYDHESWEKES</sequence>
<protein>
    <submittedName>
        <fullName evidence="4">Uncharacterized protein</fullName>
    </submittedName>
</protein>
<dbReference type="Proteomes" id="UP000694866">
    <property type="component" value="Unplaced"/>
</dbReference>
<feature type="compositionally biased region" description="Polar residues" evidence="1">
    <location>
        <begin position="529"/>
        <end position="542"/>
    </location>
</feature>
<evidence type="ECO:0000256" key="2">
    <source>
        <dbReference type="SAM" id="SignalP"/>
    </source>
</evidence>
<gene>
    <name evidence="4" type="primary">LOC105267188</name>
</gene>
<dbReference type="AlphaFoldDB" id="A0A9R1T826"/>
<dbReference type="RefSeq" id="XP_011304173.1">
    <property type="nucleotide sequence ID" value="XM_011305871.1"/>
</dbReference>
<dbReference type="GeneID" id="105267188"/>
<proteinExistence type="predicted"/>
<evidence type="ECO:0000313" key="3">
    <source>
        <dbReference type="Proteomes" id="UP000694866"/>
    </source>
</evidence>
<evidence type="ECO:0000313" key="4">
    <source>
        <dbReference type="RefSeq" id="XP_011304173.1"/>
    </source>
</evidence>
<dbReference type="KEGG" id="fas:105267188"/>
<keyword evidence="2" id="KW-0732">Signal</keyword>
<keyword evidence="3" id="KW-1185">Reference proteome</keyword>
<organism evidence="3 4">
    <name type="scientific">Fopius arisanus</name>
    <dbReference type="NCBI Taxonomy" id="64838"/>
    <lineage>
        <taxon>Eukaryota</taxon>
        <taxon>Metazoa</taxon>
        <taxon>Ecdysozoa</taxon>
        <taxon>Arthropoda</taxon>
        <taxon>Hexapoda</taxon>
        <taxon>Insecta</taxon>
        <taxon>Pterygota</taxon>
        <taxon>Neoptera</taxon>
        <taxon>Endopterygota</taxon>
        <taxon>Hymenoptera</taxon>
        <taxon>Apocrita</taxon>
        <taxon>Ichneumonoidea</taxon>
        <taxon>Braconidae</taxon>
        <taxon>Opiinae</taxon>
        <taxon>Fopius</taxon>
    </lineage>
</organism>
<dbReference type="OrthoDB" id="7676617at2759"/>
<reference evidence="4" key="1">
    <citation type="submission" date="2025-08" db="UniProtKB">
        <authorList>
            <consortium name="RefSeq"/>
        </authorList>
    </citation>
    <scope>IDENTIFICATION</scope>
    <source>
        <strain evidence="4">USDA-PBARC FA_bdor</strain>
        <tissue evidence="4">Whole organism</tissue>
    </source>
</reference>
<accession>A0A9R1T826</accession>
<feature type="region of interest" description="Disordered" evidence="1">
    <location>
        <begin position="502"/>
        <end position="569"/>
    </location>
</feature>